<dbReference type="EMBL" id="JAARZS010000020">
    <property type="protein sequence ID" value="MBC2284499.1"/>
    <property type="molecule type" value="Genomic_DNA"/>
</dbReference>
<evidence type="ECO:0000313" key="3">
    <source>
        <dbReference type="EMBL" id="MBC2291899.1"/>
    </source>
</evidence>
<comment type="caution">
    <text evidence="4">The sequence shown here is derived from an EMBL/GenBank/DDBJ whole genome shotgun (WGS) entry which is preliminary data.</text>
</comment>
<dbReference type="InterPro" id="IPR000477">
    <property type="entry name" value="RT_dom"/>
</dbReference>
<evidence type="ECO:0000313" key="6">
    <source>
        <dbReference type="Proteomes" id="UP000565628"/>
    </source>
</evidence>
<protein>
    <submittedName>
        <fullName evidence="4">RNA-dependent DNA polymerase</fullName>
    </submittedName>
</protein>
<evidence type="ECO:0000313" key="4">
    <source>
        <dbReference type="EMBL" id="MBC2310392.1"/>
    </source>
</evidence>
<proteinExistence type="predicted"/>
<dbReference type="SUPFAM" id="SSF56672">
    <property type="entry name" value="DNA/RNA polymerases"/>
    <property type="match status" value="1"/>
</dbReference>
<dbReference type="EMBL" id="JAARZT010000002">
    <property type="protein sequence ID" value="MBC2291899.1"/>
    <property type="molecule type" value="Genomic_DNA"/>
</dbReference>
<evidence type="ECO:0000313" key="5">
    <source>
        <dbReference type="Proteomes" id="UP000543005"/>
    </source>
</evidence>
<dbReference type="PANTHER" id="PTHR34047:SF8">
    <property type="entry name" value="PROTEIN YKFC"/>
    <property type="match status" value="1"/>
</dbReference>
<evidence type="ECO:0000313" key="7">
    <source>
        <dbReference type="Proteomes" id="UP000585696"/>
    </source>
</evidence>
<dbReference type="Proteomes" id="UP000585696">
    <property type="component" value="Unassembled WGS sequence"/>
</dbReference>
<dbReference type="RefSeq" id="WP_185628211.1">
    <property type="nucleotide sequence ID" value="NZ_JAARZS010000020.1"/>
</dbReference>
<reference evidence="5 6" key="1">
    <citation type="submission" date="2020-03" db="EMBL/GenBank/DDBJ databases">
        <title>Soil Listeria distribution.</title>
        <authorList>
            <person name="Liao J."/>
            <person name="Wiedmann M."/>
        </authorList>
    </citation>
    <scope>NUCLEOTIDE SEQUENCE [LARGE SCALE GENOMIC DNA]</scope>
    <source>
        <strain evidence="4 6">FSL L7-0039</strain>
        <strain evidence="3 5">FSL L7-0051</strain>
        <strain evidence="2 7">FSL L7-0054</strain>
    </source>
</reference>
<sequence length="456" mass="54280">MKEIKAKTYLHFDNRIKYENAKNYVENPKKVEKHSFFPFIQYTSSFERYDRNKGKRPVKIKERTIMYAAHLDGFIYSYYGRQLNTSYDKWVLENDIDECSIAYRDNKVGKCNIDFAAELINQICESKGCFIMVGDYKNFFETLNHSILKERLKEVLSVNELRKDWYQVYKSVTKYRYIEKDLINKKFGKDGQIKEKIRNDKKERLKTGVKERIKWSYFQTYPEFRGFIRNCGVNLNTSAKGIPQGTAMSAILANVYMTKLDQQIKNLVTSHKGIYRRYSDDFIIVIPRNASNTRKTFQKIKESTESLIGESGLTLQTTKTKIYAFQENMIFNLETSQRTAIDYLGFVFDGATVRMRQKSPYKFYRKAYQRIEIAKKRSIEKDTKKMLYRGDIYNLYSDRGIGREPYGNFITYAMRSQRVFDRVCDTNNLMMNQIKNREQKIRKKMRMYKNQTLHAE</sequence>
<evidence type="ECO:0000313" key="2">
    <source>
        <dbReference type="EMBL" id="MBC2284499.1"/>
    </source>
</evidence>
<organism evidence="4 6">
    <name type="scientific">Listeria booriae</name>
    <dbReference type="NCBI Taxonomy" id="1552123"/>
    <lineage>
        <taxon>Bacteria</taxon>
        <taxon>Bacillati</taxon>
        <taxon>Bacillota</taxon>
        <taxon>Bacilli</taxon>
        <taxon>Bacillales</taxon>
        <taxon>Listeriaceae</taxon>
        <taxon>Listeria</taxon>
    </lineage>
</organism>
<dbReference type="PANTHER" id="PTHR34047">
    <property type="entry name" value="NUCLEAR INTRON MATURASE 1, MITOCHONDRIAL-RELATED"/>
    <property type="match status" value="1"/>
</dbReference>
<dbReference type="PROSITE" id="PS50878">
    <property type="entry name" value="RT_POL"/>
    <property type="match status" value="1"/>
</dbReference>
<dbReference type="Proteomes" id="UP000543005">
    <property type="component" value="Unassembled WGS sequence"/>
</dbReference>
<dbReference type="InterPro" id="IPR043502">
    <property type="entry name" value="DNA/RNA_pol_sf"/>
</dbReference>
<evidence type="ECO:0000259" key="1">
    <source>
        <dbReference type="PROSITE" id="PS50878"/>
    </source>
</evidence>
<dbReference type="Proteomes" id="UP000565628">
    <property type="component" value="Unassembled WGS sequence"/>
</dbReference>
<gene>
    <name evidence="2" type="ORF">HCB69_08920</name>
    <name evidence="3" type="ORF">HCC36_01530</name>
    <name evidence="4" type="ORF">HCJ81_05800</name>
</gene>
<dbReference type="InterPro" id="IPR051083">
    <property type="entry name" value="GrpII_Intron_Splice-Mob/Def"/>
</dbReference>
<feature type="domain" description="Reverse transcriptase" evidence="1">
    <location>
        <begin position="1"/>
        <end position="348"/>
    </location>
</feature>
<accession>A0A7X1DJT2</accession>
<name>A0A7X1DJT2_9LIST</name>
<dbReference type="EMBL" id="JAASWV010000006">
    <property type="protein sequence ID" value="MBC2310392.1"/>
    <property type="molecule type" value="Genomic_DNA"/>
</dbReference>
<dbReference type="AlphaFoldDB" id="A0A7X1DJT2"/>
<dbReference type="Pfam" id="PF00078">
    <property type="entry name" value="RVT_1"/>
    <property type="match status" value="1"/>
</dbReference>